<sequence length="123" mass="13705">MTDQERKERILTKLRNIVFLLLGITVIFISIASIVSNTAFGNIVSNALWIVLALILIVQAFISIYQSFEPLNSKAKVFLLTDWATILLGILLGNCAYLLKNNLWLIIGIAIFIAGCIPIKDKK</sequence>
<evidence type="ECO:0000313" key="3">
    <source>
        <dbReference type="Proteomes" id="UP000051307"/>
    </source>
</evidence>
<accession>A0A0R1VET8</accession>
<feature type="transmembrane region" description="Helical" evidence="1">
    <location>
        <begin position="103"/>
        <end position="119"/>
    </location>
</feature>
<dbReference type="OrthoDB" id="2328099at2"/>
<feature type="transmembrane region" description="Helical" evidence="1">
    <location>
        <begin position="16"/>
        <end position="35"/>
    </location>
</feature>
<dbReference type="eggNOG" id="ENOG5030A20">
    <property type="taxonomic scope" value="Bacteria"/>
</dbReference>
<reference evidence="2 3" key="1">
    <citation type="journal article" date="2015" name="Genome Announc.">
        <title>Expanding the biotechnology potential of lactobacilli through comparative genomics of 213 strains and associated genera.</title>
        <authorList>
            <person name="Sun Z."/>
            <person name="Harris H.M."/>
            <person name="McCann A."/>
            <person name="Guo C."/>
            <person name="Argimon S."/>
            <person name="Zhang W."/>
            <person name="Yang X."/>
            <person name="Jeffery I.B."/>
            <person name="Cooney J.C."/>
            <person name="Kagawa T.F."/>
            <person name="Liu W."/>
            <person name="Song Y."/>
            <person name="Salvetti E."/>
            <person name="Wrobel A."/>
            <person name="Rasinkangas P."/>
            <person name="Parkhill J."/>
            <person name="Rea M.C."/>
            <person name="O'Sullivan O."/>
            <person name="Ritari J."/>
            <person name="Douillard F.P."/>
            <person name="Paul Ross R."/>
            <person name="Yang R."/>
            <person name="Briner A.E."/>
            <person name="Felis G.E."/>
            <person name="de Vos W.M."/>
            <person name="Barrangou R."/>
            <person name="Klaenhammer T.R."/>
            <person name="Caufield P.W."/>
            <person name="Cui Y."/>
            <person name="Zhang H."/>
            <person name="O'Toole P.W."/>
        </authorList>
    </citation>
    <scope>NUCLEOTIDE SEQUENCE [LARGE SCALE GENOMIC DNA]</scope>
    <source>
        <strain evidence="2 3">DSM 16761</strain>
    </source>
</reference>
<dbReference type="PATRIC" id="fig|1423767.3.peg.866"/>
<keyword evidence="1" id="KW-0812">Transmembrane</keyword>
<dbReference type="Proteomes" id="UP000051307">
    <property type="component" value="Unassembled WGS sequence"/>
</dbReference>
<protein>
    <submittedName>
        <fullName evidence="2">Uncharacterized protein</fullName>
    </submittedName>
</protein>
<dbReference type="AlphaFoldDB" id="A0A0R1VET8"/>
<name>A0A0R1VET8_9LACO</name>
<evidence type="ECO:0000313" key="2">
    <source>
        <dbReference type="EMBL" id="KRM04088.1"/>
    </source>
</evidence>
<keyword evidence="1" id="KW-0472">Membrane</keyword>
<gene>
    <name evidence="2" type="ORF">FC59_GL000833</name>
</gene>
<keyword evidence="1" id="KW-1133">Transmembrane helix</keyword>
<proteinExistence type="predicted"/>
<feature type="transmembrane region" description="Helical" evidence="1">
    <location>
        <begin position="77"/>
        <end position="97"/>
    </location>
</feature>
<comment type="caution">
    <text evidence="2">The sequence shown here is derived from an EMBL/GenBank/DDBJ whole genome shotgun (WGS) entry which is preliminary data.</text>
</comment>
<dbReference type="RefSeq" id="WP_025014675.1">
    <property type="nucleotide sequence ID" value="NZ_AZFU01000022.1"/>
</dbReference>
<evidence type="ECO:0000256" key="1">
    <source>
        <dbReference type="SAM" id="Phobius"/>
    </source>
</evidence>
<feature type="transmembrane region" description="Helical" evidence="1">
    <location>
        <begin position="47"/>
        <end position="65"/>
    </location>
</feature>
<dbReference type="EMBL" id="AZFU01000022">
    <property type="protein sequence ID" value="KRM04088.1"/>
    <property type="molecule type" value="Genomic_DNA"/>
</dbReference>
<organism evidence="2 3">
    <name type="scientific">Lactobacillus kitasatonis DSM 16761 = JCM 1039</name>
    <dbReference type="NCBI Taxonomy" id="1423767"/>
    <lineage>
        <taxon>Bacteria</taxon>
        <taxon>Bacillati</taxon>
        <taxon>Bacillota</taxon>
        <taxon>Bacilli</taxon>
        <taxon>Lactobacillales</taxon>
        <taxon>Lactobacillaceae</taxon>
        <taxon>Lactobacillus</taxon>
    </lineage>
</organism>